<reference evidence="2 3" key="1">
    <citation type="submission" date="2017-02" db="EMBL/GenBank/DDBJ databases">
        <title>Genome sequence of the nitrite-oxidizing bacterium Nitrobacter vulgaris strain Ab1.</title>
        <authorList>
            <person name="Mellbye B.L."/>
            <person name="Davis E.W."/>
            <person name="Spieck E."/>
            <person name="Chang J.H."/>
            <person name="Bottomley P.J."/>
            <person name="Sayavedra-Soto L.A."/>
        </authorList>
    </citation>
    <scope>NUCLEOTIDE SEQUENCE [LARGE SCALE GENOMIC DNA]</scope>
    <source>
        <strain evidence="2 3">Ab1</strain>
    </source>
</reference>
<evidence type="ECO:0000313" key="2">
    <source>
        <dbReference type="EMBL" id="OPH83029.1"/>
    </source>
</evidence>
<dbReference type="SUPFAM" id="SSF51126">
    <property type="entry name" value="Pectin lyase-like"/>
    <property type="match status" value="1"/>
</dbReference>
<dbReference type="InterPro" id="IPR011050">
    <property type="entry name" value="Pectin_lyase_fold/virulence"/>
</dbReference>
<proteinExistence type="predicted"/>
<accession>A0A1V4HYT0</accession>
<comment type="caution">
    <text evidence="2">The sequence shown here is derived from an EMBL/GenBank/DDBJ whole genome shotgun (WGS) entry which is preliminary data.</text>
</comment>
<dbReference type="Proteomes" id="UP000189940">
    <property type="component" value="Unassembled WGS sequence"/>
</dbReference>
<feature type="signal peptide" evidence="1">
    <location>
        <begin position="1"/>
        <end position="20"/>
    </location>
</feature>
<dbReference type="InterPro" id="IPR006626">
    <property type="entry name" value="PbH1"/>
</dbReference>
<name>A0A1V4HYT0_NITVU</name>
<keyword evidence="1" id="KW-0732">Signal</keyword>
<dbReference type="RefSeq" id="WP_079446628.1">
    <property type="nucleotide sequence ID" value="NZ_MWPQ01000039.1"/>
</dbReference>
<dbReference type="SMART" id="SM00710">
    <property type="entry name" value="PbH1"/>
    <property type="match status" value="5"/>
</dbReference>
<dbReference type="EMBL" id="MWPQ01000039">
    <property type="protein sequence ID" value="OPH83029.1"/>
    <property type="molecule type" value="Genomic_DNA"/>
</dbReference>
<evidence type="ECO:0000256" key="1">
    <source>
        <dbReference type="SAM" id="SignalP"/>
    </source>
</evidence>
<gene>
    <name evidence="2" type="ORF">B2M20_08535</name>
</gene>
<dbReference type="Gene3D" id="6.20.10.20">
    <property type="match status" value="1"/>
</dbReference>
<evidence type="ECO:0000313" key="3">
    <source>
        <dbReference type="Proteomes" id="UP000189940"/>
    </source>
</evidence>
<protein>
    <submittedName>
        <fullName evidence="2">Uncharacterized protein</fullName>
    </submittedName>
</protein>
<keyword evidence="3" id="KW-1185">Reference proteome</keyword>
<organism evidence="2 3">
    <name type="scientific">Nitrobacter vulgaris</name>
    <dbReference type="NCBI Taxonomy" id="29421"/>
    <lineage>
        <taxon>Bacteria</taxon>
        <taxon>Pseudomonadati</taxon>
        <taxon>Pseudomonadota</taxon>
        <taxon>Alphaproteobacteria</taxon>
        <taxon>Hyphomicrobiales</taxon>
        <taxon>Nitrobacteraceae</taxon>
        <taxon>Nitrobacter</taxon>
    </lineage>
</organism>
<sequence length="478" mass="48797">MFRRHSIVATLILALQPALAAAQQQTLPPNSVVGRLGISAGPAQAIPIPQLLKNVIGPNSIPNSALAQMPAATFKCNPSVSTADAQDCTIQGLPFTASPDTNNDRVLLYNAGTGTFYTTSPGNLAAGGTAGVTSLGSLTGVIGLANGLKVTGSDIDLNLGNGLSTSGGTLAASLGAGLTFSGSNIAWTSSTAPYTSARTGGVSQTVQSRFDSGILYSADFGTACDGSTNDGVAMDKFLAAVAVSPSKTGIVTGTSTTSVCNMNTSQFQVRPGTTIMCSRGVTLKFNRAGSLVVPYGHASGRTYQGVFKGCTVDGSSVVGSIGVYLFDTSDWVVEDTVIANVDTGLYIGGNIAAYYNRVTNVVARDIRLDGYYLDPVANSNTLVGDRVTSLGQYGFYCRGNQNTFVGVQIETGFSEAFTTDGNCIGSTISGIRMENGGTGIHLVSGANYNTVVGAYCQALSGTSYINSGTGNSKTGGNC</sequence>
<dbReference type="AlphaFoldDB" id="A0A1V4HYT0"/>
<feature type="chain" id="PRO_5013047802" evidence="1">
    <location>
        <begin position="21"/>
        <end position="478"/>
    </location>
</feature>